<keyword evidence="2" id="KW-1185">Reference proteome</keyword>
<gene>
    <name evidence="1" type="ORF">C8A05DRAFT_19621</name>
</gene>
<reference evidence="1" key="2">
    <citation type="submission" date="2023-05" db="EMBL/GenBank/DDBJ databases">
        <authorList>
            <consortium name="Lawrence Berkeley National Laboratory"/>
            <person name="Steindorff A."/>
            <person name="Hensen N."/>
            <person name="Bonometti L."/>
            <person name="Westerberg I."/>
            <person name="Brannstrom I.O."/>
            <person name="Guillou S."/>
            <person name="Cros-Aarteil S."/>
            <person name="Calhoun S."/>
            <person name="Haridas S."/>
            <person name="Kuo A."/>
            <person name="Mondo S."/>
            <person name="Pangilinan J."/>
            <person name="Riley R."/>
            <person name="Labutti K."/>
            <person name="Andreopoulos B."/>
            <person name="Lipzen A."/>
            <person name="Chen C."/>
            <person name="Yanf M."/>
            <person name="Daum C."/>
            <person name="Ng V."/>
            <person name="Clum A."/>
            <person name="Ohm R."/>
            <person name="Martin F."/>
            <person name="Silar P."/>
            <person name="Natvig D."/>
            <person name="Lalanne C."/>
            <person name="Gautier V."/>
            <person name="Ament-Velasquez S.L."/>
            <person name="Kruys A."/>
            <person name="Hutchinson M.I."/>
            <person name="Powell A.J."/>
            <person name="Barry K."/>
            <person name="Miller A.N."/>
            <person name="Grigoriev I.V."/>
            <person name="Debuchy R."/>
            <person name="Gladieux P."/>
            <person name="Thoren M.H."/>
            <person name="Johannesson H."/>
        </authorList>
    </citation>
    <scope>NUCLEOTIDE SEQUENCE</scope>
    <source>
        <strain evidence="1">CBS 103.79</strain>
    </source>
</reference>
<feature type="non-terminal residue" evidence="1">
    <location>
        <position position="1"/>
    </location>
</feature>
<dbReference type="Proteomes" id="UP001303889">
    <property type="component" value="Unassembled WGS sequence"/>
</dbReference>
<evidence type="ECO:0000313" key="2">
    <source>
        <dbReference type="Proteomes" id="UP001303889"/>
    </source>
</evidence>
<sequence length="248" mass="28626">PAHGWGAWGYTILRTVYTPEADALLPVLLERLRRVVRYWCHYTRFPAFGACCAQHRVDDGEPNEELFRRFFLEVVEDREGLAHLDRSASGEGEVARFTALAEYFRRWCQGVDTRSDTGDVRDVDPRFASCLVVDSECLAALAQIDVEPPPLRCAATREEKADIRGTGYPAWLWLLEARYIGLPAEKREQEFSSWLGLDKAYPGWLRVEPRDLYDTWSDHWRLNDGDRGFCLMHEEVPKESGVYVYHPL</sequence>
<comment type="caution">
    <text evidence="1">The sequence shown here is derived from an EMBL/GenBank/DDBJ whole genome shotgun (WGS) entry which is preliminary data.</text>
</comment>
<organism evidence="1 2">
    <name type="scientific">Staphylotrichum tortipilum</name>
    <dbReference type="NCBI Taxonomy" id="2831512"/>
    <lineage>
        <taxon>Eukaryota</taxon>
        <taxon>Fungi</taxon>
        <taxon>Dikarya</taxon>
        <taxon>Ascomycota</taxon>
        <taxon>Pezizomycotina</taxon>
        <taxon>Sordariomycetes</taxon>
        <taxon>Sordariomycetidae</taxon>
        <taxon>Sordariales</taxon>
        <taxon>Chaetomiaceae</taxon>
        <taxon>Staphylotrichum</taxon>
    </lineage>
</organism>
<proteinExistence type="predicted"/>
<accession>A0AAN6RNY7</accession>
<name>A0AAN6RNY7_9PEZI</name>
<evidence type="ECO:0000313" key="1">
    <source>
        <dbReference type="EMBL" id="KAK3897650.1"/>
    </source>
</evidence>
<dbReference type="AlphaFoldDB" id="A0AAN6RNY7"/>
<reference evidence="1" key="1">
    <citation type="journal article" date="2023" name="Mol. Phylogenet. Evol.">
        <title>Genome-scale phylogeny and comparative genomics of the fungal order Sordariales.</title>
        <authorList>
            <person name="Hensen N."/>
            <person name="Bonometti L."/>
            <person name="Westerberg I."/>
            <person name="Brannstrom I.O."/>
            <person name="Guillou S."/>
            <person name="Cros-Aarteil S."/>
            <person name="Calhoun S."/>
            <person name="Haridas S."/>
            <person name="Kuo A."/>
            <person name="Mondo S."/>
            <person name="Pangilinan J."/>
            <person name="Riley R."/>
            <person name="LaButti K."/>
            <person name="Andreopoulos B."/>
            <person name="Lipzen A."/>
            <person name="Chen C."/>
            <person name="Yan M."/>
            <person name="Daum C."/>
            <person name="Ng V."/>
            <person name="Clum A."/>
            <person name="Steindorff A."/>
            <person name="Ohm R.A."/>
            <person name="Martin F."/>
            <person name="Silar P."/>
            <person name="Natvig D.O."/>
            <person name="Lalanne C."/>
            <person name="Gautier V."/>
            <person name="Ament-Velasquez S.L."/>
            <person name="Kruys A."/>
            <person name="Hutchinson M.I."/>
            <person name="Powell A.J."/>
            <person name="Barry K."/>
            <person name="Miller A.N."/>
            <person name="Grigoriev I.V."/>
            <person name="Debuchy R."/>
            <person name="Gladieux P."/>
            <person name="Hiltunen Thoren M."/>
            <person name="Johannesson H."/>
        </authorList>
    </citation>
    <scope>NUCLEOTIDE SEQUENCE</scope>
    <source>
        <strain evidence="1">CBS 103.79</strain>
    </source>
</reference>
<protein>
    <submittedName>
        <fullName evidence="1">Uncharacterized protein</fullName>
    </submittedName>
</protein>
<dbReference type="EMBL" id="MU856104">
    <property type="protein sequence ID" value="KAK3897650.1"/>
    <property type="molecule type" value="Genomic_DNA"/>
</dbReference>